<feature type="disulfide bond" evidence="12">
    <location>
        <begin position="661"/>
        <end position="670"/>
    </location>
</feature>
<feature type="disulfide bond" evidence="12">
    <location>
        <begin position="820"/>
        <end position="829"/>
    </location>
</feature>
<feature type="compositionally biased region" description="Low complexity" evidence="15">
    <location>
        <begin position="68"/>
        <end position="82"/>
    </location>
</feature>
<feature type="domain" description="EGF-like" evidence="18">
    <location>
        <begin position="832"/>
        <end position="868"/>
    </location>
</feature>
<feature type="disulfide bond" evidence="13">
    <location>
        <begin position="216"/>
        <end position="228"/>
    </location>
</feature>
<dbReference type="InterPro" id="IPR009030">
    <property type="entry name" value="Growth_fac_rcpt_cys_sf"/>
</dbReference>
<keyword evidence="5 14" id="KW-0732">Signal</keyword>
<dbReference type="InterPro" id="IPR056986">
    <property type="entry name" value="JAG1_1/2_dom"/>
</dbReference>
<dbReference type="Pfam" id="PF07657">
    <property type="entry name" value="MNNL"/>
    <property type="match status" value="1"/>
</dbReference>
<feature type="disulfide bond" evidence="12">
    <location>
        <begin position="470"/>
        <end position="480"/>
    </location>
</feature>
<feature type="region of interest" description="Disordered" evidence="15">
    <location>
        <begin position="53"/>
        <end position="82"/>
    </location>
</feature>
<dbReference type="GO" id="GO:0005509">
    <property type="term" value="F:calcium ion binding"/>
    <property type="evidence" value="ECO:0007669"/>
    <property type="project" value="InterPro"/>
</dbReference>
<evidence type="ECO:0000313" key="20">
    <source>
        <dbReference type="Proteomes" id="UP001318040"/>
    </source>
</evidence>
<evidence type="ECO:0000256" key="17">
    <source>
        <dbReference type="SAM" id="SignalP"/>
    </source>
</evidence>
<feature type="disulfide bond" evidence="13">
    <location>
        <begin position="203"/>
        <end position="212"/>
    </location>
</feature>
<keyword evidence="2 14" id="KW-0217">Developmental protein</keyword>
<dbReference type="GO" id="GO:0016020">
    <property type="term" value="C:membrane"/>
    <property type="evidence" value="ECO:0007669"/>
    <property type="project" value="UniProtKB-SubCell"/>
</dbReference>
<dbReference type="Gene3D" id="2.60.40.3510">
    <property type="match status" value="1"/>
</dbReference>
<evidence type="ECO:0000313" key="21">
    <source>
        <dbReference type="RefSeq" id="XP_032818643.1"/>
    </source>
</evidence>
<feature type="domain" description="DSL" evidence="19">
    <location>
        <begin position="201"/>
        <end position="245"/>
    </location>
</feature>
<reference evidence="21" key="1">
    <citation type="submission" date="2025-08" db="UniProtKB">
        <authorList>
            <consortium name="RefSeq"/>
        </authorList>
    </citation>
    <scope>IDENTIFICATION</scope>
    <source>
        <tissue evidence="21">Sperm</tissue>
    </source>
</reference>
<proteinExistence type="predicted"/>
<dbReference type="GO" id="GO:0005112">
    <property type="term" value="F:Notch binding"/>
    <property type="evidence" value="ECO:0007669"/>
    <property type="project" value="InterPro"/>
</dbReference>
<feature type="disulfide bond" evidence="12">
    <location>
        <begin position="378"/>
        <end position="387"/>
    </location>
</feature>
<feature type="domain" description="EGF-like" evidence="18">
    <location>
        <begin position="428"/>
        <end position="464"/>
    </location>
</feature>
<keyword evidence="8 14" id="KW-1133">Transmembrane helix</keyword>
<feature type="domain" description="EGF-like" evidence="18">
    <location>
        <begin position="466"/>
        <end position="501"/>
    </location>
</feature>
<dbReference type="Pfam" id="PF01414">
    <property type="entry name" value="DSL"/>
    <property type="match status" value="1"/>
</dbReference>
<dbReference type="KEGG" id="pmrn:116947237"/>
<dbReference type="Pfam" id="PF23575">
    <property type="entry name" value="JAG1"/>
    <property type="match status" value="1"/>
</dbReference>
<evidence type="ECO:0000256" key="7">
    <source>
        <dbReference type="ARBA" id="ARBA00022976"/>
    </source>
</evidence>
<comment type="caution">
    <text evidence="12">Lacks conserved residue(s) required for the propagation of feature annotation.</text>
</comment>
<evidence type="ECO:0000256" key="5">
    <source>
        <dbReference type="ARBA" id="ARBA00022729"/>
    </source>
</evidence>
<dbReference type="PROSITE" id="PS50026">
    <property type="entry name" value="EGF_3"/>
    <property type="match status" value="14"/>
</dbReference>
<feature type="region of interest" description="Disordered" evidence="15">
    <location>
        <begin position="1298"/>
        <end position="1346"/>
    </location>
</feature>
<feature type="domain" description="EGF-like" evidence="18">
    <location>
        <begin position="677"/>
        <end position="713"/>
    </location>
</feature>
<protein>
    <recommendedName>
        <fullName evidence="14">Delta-like protein</fullName>
    </recommendedName>
</protein>
<dbReference type="PRINTS" id="PR02059">
    <property type="entry name" value="JAGGEDFAMILY"/>
</dbReference>
<evidence type="ECO:0000256" key="6">
    <source>
        <dbReference type="ARBA" id="ARBA00022737"/>
    </source>
</evidence>
<dbReference type="InterPro" id="IPR013032">
    <property type="entry name" value="EGF-like_CS"/>
</dbReference>
<feature type="domain" description="EGF-like" evidence="18">
    <location>
        <begin position="524"/>
        <end position="561"/>
    </location>
</feature>
<dbReference type="FunFam" id="2.10.25.10:FF:000473">
    <property type="entry name" value="Delta-like protein"/>
    <property type="match status" value="1"/>
</dbReference>
<dbReference type="FunFam" id="2.10.25.10:FF:000146">
    <property type="entry name" value="Putative neurogenic locus notch"/>
    <property type="match status" value="1"/>
</dbReference>
<dbReference type="PANTHER" id="PTHR24033">
    <property type="entry name" value="EGF-LIKE DOMAIN-CONTAINING PROTEIN"/>
    <property type="match status" value="1"/>
</dbReference>
<feature type="domain" description="EGF-like" evidence="18">
    <location>
        <begin position="390"/>
        <end position="426"/>
    </location>
</feature>
<dbReference type="FunFam" id="2.10.25.10:FF:000095">
    <property type="entry name" value="Notch, isoform B"/>
    <property type="match status" value="1"/>
</dbReference>
<dbReference type="FunFam" id="2.10.25.140:FF:000001">
    <property type="entry name" value="Delta-like protein"/>
    <property type="match status" value="1"/>
</dbReference>
<feature type="compositionally biased region" description="Basic and acidic residues" evidence="15">
    <location>
        <begin position="1232"/>
        <end position="1249"/>
    </location>
</feature>
<feature type="compositionally biased region" description="Gly residues" evidence="15">
    <location>
        <begin position="1302"/>
        <end position="1313"/>
    </location>
</feature>
<feature type="domain" description="EGF-like" evidence="18">
    <location>
        <begin position="634"/>
        <end position="671"/>
    </location>
</feature>
<dbReference type="PROSITE" id="PS00022">
    <property type="entry name" value="EGF_1"/>
    <property type="match status" value="15"/>
</dbReference>
<evidence type="ECO:0000256" key="13">
    <source>
        <dbReference type="PROSITE-ProRule" id="PRU00377"/>
    </source>
</evidence>
<evidence type="ECO:0000256" key="10">
    <source>
        <dbReference type="ARBA" id="ARBA00023157"/>
    </source>
</evidence>
<feature type="signal peptide" evidence="17">
    <location>
        <begin position="1"/>
        <end position="31"/>
    </location>
</feature>
<dbReference type="InterPro" id="IPR000742">
    <property type="entry name" value="EGF"/>
</dbReference>
<dbReference type="RefSeq" id="XP_032818643.1">
    <property type="nucleotide sequence ID" value="XM_032962752.1"/>
</dbReference>
<comment type="function">
    <text evidence="14">Putative Notch ligand involved in the mediation of Notch signaling.</text>
</comment>
<feature type="chain" id="PRO_5042575215" description="Delta-like protein" evidence="17">
    <location>
        <begin position="32"/>
        <end position="1346"/>
    </location>
</feature>
<feature type="disulfide bond" evidence="12">
    <location>
        <begin position="595"/>
        <end position="604"/>
    </location>
</feature>
<keyword evidence="3 12" id="KW-0245">EGF-like domain</keyword>
<feature type="disulfide bond" evidence="13">
    <location>
        <begin position="236"/>
        <end position="245"/>
    </location>
</feature>
<dbReference type="FunFam" id="2.10.25.10:FF:000066">
    <property type="entry name" value="FAT atypical cadherin 4"/>
    <property type="match status" value="1"/>
</dbReference>
<keyword evidence="4 14" id="KW-0812">Transmembrane</keyword>
<keyword evidence="20" id="KW-1185">Reference proteome</keyword>
<name>A0AAJ7TL92_PETMA</name>
<dbReference type="SMART" id="SM00051">
    <property type="entry name" value="DSL"/>
    <property type="match status" value="1"/>
</dbReference>
<accession>A0AAJ7TL92</accession>
<feature type="domain" description="EGF-like" evidence="18">
    <location>
        <begin position="569"/>
        <end position="605"/>
    </location>
</feature>
<evidence type="ECO:0000256" key="2">
    <source>
        <dbReference type="ARBA" id="ARBA00022473"/>
    </source>
</evidence>
<feature type="disulfide bond" evidence="12">
    <location>
        <begin position="896"/>
        <end position="905"/>
    </location>
</feature>
<dbReference type="SMART" id="SM00179">
    <property type="entry name" value="EGF_CA"/>
    <property type="match status" value="14"/>
</dbReference>
<dbReference type="FunFam" id="2.10.25.10:FF:000148">
    <property type="entry name" value="Delta-like protein"/>
    <property type="match status" value="1"/>
</dbReference>
<feature type="disulfide bond" evidence="12">
    <location>
        <begin position="416"/>
        <end position="425"/>
    </location>
</feature>
<dbReference type="Pfam" id="PF21700">
    <property type="entry name" value="EGF_DL_JAG"/>
    <property type="match status" value="1"/>
</dbReference>
<dbReference type="SMART" id="SM00181">
    <property type="entry name" value="EGF"/>
    <property type="match status" value="16"/>
</dbReference>
<dbReference type="PROSITE" id="PS01186">
    <property type="entry name" value="EGF_2"/>
    <property type="match status" value="11"/>
</dbReference>
<feature type="disulfide bond" evidence="12">
    <location>
        <begin position="801"/>
        <end position="818"/>
    </location>
</feature>
<organism evidence="20 21">
    <name type="scientific">Petromyzon marinus</name>
    <name type="common">Sea lamprey</name>
    <dbReference type="NCBI Taxonomy" id="7757"/>
    <lineage>
        <taxon>Eukaryota</taxon>
        <taxon>Metazoa</taxon>
        <taxon>Chordata</taxon>
        <taxon>Craniata</taxon>
        <taxon>Vertebrata</taxon>
        <taxon>Cyclostomata</taxon>
        <taxon>Hyperoartia</taxon>
        <taxon>Petromyzontiformes</taxon>
        <taxon>Petromyzontidae</taxon>
        <taxon>Petromyzon</taxon>
    </lineage>
</organism>
<evidence type="ECO:0000259" key="18">
    <source>
        <dbReference type="PROSITE" id="PS50026"/>
    </source>
</evidence>
<dbReference type="CDD" id="cd00054">
    <property type="entry name" value="EGF_CA"/>
    <property type="match status" value="11"/>
</dbReference>
<dbReference type="SMART" id="SM00215">
    <property type="entry name" value="VWC_out"/>
    <property type="match status" value="1"/>
</dbReference>
<dbReference type="PROSITE" id="PS51051">
    <property type="entry name" value="DSL"/>
    <property type="match status" value="1"/>
</dbReference>
<dbReference type="InterPro" id="IPR000152">
    <property type="entry name" value="EGF-type_Asp/Asn_hydroxyl_site"/>
</dbReference>
<evidence type="ECO:0000256" key="9">
    <source>
        <dbReference type="ARBA" id="ARBA00023136"/>
    </source>
</evidence>
<dbReference type="Pfam" id="PF00008">
    <property type="entry name" value="EGF"/>
    <property type="match status" value="8"/>
</dbReference>
<feature type="domain" description="EGF-like" evidence="18">
    <location>
        <begin position="312"/>
        <end position="350"/>
    </location>
</feature>
<dbReference type="InterPro" id="IPR018097">
    <property type="entry name" value="EGF_Ca-bd_CS"/>
</dbReference>
<feature type="domain" description="EGF-like" evidence="18">
    <location>
        <begin position="870"/>
        <end position="906"/>
    </location>
</feature>
<feature type="disulfide bond" evidence="12">
    <location>
        <begin position="551"/>
        <end position="560"/>
    </location>
</feature>
<evidence type="ECO:0000256" key="14">
    <source>
        <dbReference type="RuleBase" id="RU280815"/>
    </source>
</evidence>
<feature type="disulfide bond" evidence="12">
    <location>
        <begin position="454"/>
        <end position="463"/>
    </location>
</feature>
<dbReference type="GO" id="GO:0005829">
    <property type="term" value="C:cytosol"/>
    <property type="evidence" value="ECO:0007669"/>
    <property type="project" value="UniProtKB-ARBA"/>
</dbReference>
<keyword evidence="7" id="KW-0914">Notch signaling pathway</keyword>
<gene>
    <name evidence="21" type="primary">LOC116947237</name>
</gene>
<feature type="domain" description="EGF-like" evidence="18">
    <location>
        <begin position="753"/>
        <end position="789"/>
    </location>
</feature>
<dbReference type="PROSITE" id="PS01187">
    <property type="entry name" value="EGF_CA"/>
    <property type="match status" value="4"/>
</dbReference>
<keyword evidence="11" id="KW-0325">Glycoprotein</keyword>
<evidence type="ECO:0000256" key="15">
    <source>
        <dbReference type="SAM" id="MobiDB-lite"/>
    </source>
</evidence>
<dbReference type="Pfam" id="PF12661">
    <property type="entry name" value="hEGF"/>
    <property type="match status" value="5"/>
</dbReference>
<feature type="compositionally biased region" description="Basic and acidic residues" evidence="15">
    <location>
        <begin position="1330"/>
        <end position="1346"/>
    </location>
</feature>
<dbReference type="SUPFAM" id="SSF57196">
    <property type="entry name" value="EGF/Laminin"/>
    <property type="match status" value="9"/>
</dbReference>
<feature type="disulfide bond" evidence="12">
    <location>
        <begin position="741"/>
        <end position="750"/>
    </location>
</feature>
<dbReference type="InterPro" id="IPR001774">
    <property type="entry name" value="DSL"/>
</dbReference>
<dbReference type="Proteomes" id="UP001318040">
    <property type="component" value="Chromosome 29"/>
</dbReference>
<evidence type="ECO:0000256" key="8">
    <source>
        <dbReference type="ARBA" id="ARBA00022989"/>
    </source>
</evidence>
<dbReference type="InterPro" id="IPR011651">
    <property type="entry name" value="Notch_ligand_N"/>
</dbReference>
<evidence type="ECO:0000256" key="4">
    <source>
        <dbReference type="ARBA" id="ARBA00022692"/>
    </source>
</evidence>
<feature type="transmembrane region" description="Helical" evidence="16">
    <location>
        <begin position="1129"/>
        <end position="1154"/>
    </location>
</feature>
<dbReference type="GO" id="GO:0048018">
    <property type="term" value="F:receptor ligand activity"/>
    <property type="evidence" value="ECO:0007669"/>
    <property type="project" value="UniProtKB-ARBA"/>
</dbReference>
<evidence type="ECO:0000256" key="12">
    <source>
        <dbReference type="PROSITE-ProRule" id="PRU00076"/>
    </source>
</evidence>
<dbReference type="FunFam" id="2.10.25.10:FF:000007">
    <property type="entry name" value="Delta-like protein"/>
    <property type="match status" value="1"/>
</dbReference>
<sequence>MTSLGGSGATRVAVVVSAAVLLCLLIPVREGECSGQFELEISWVRNPDGELQDGGCCDGDRGDPPAPAAAGPAAPGGEPPGRCSARDECDTFFRGCLREYQARVQPAGGACAYGSGATPVLGGNSFRPRGSAARMLVTFHFAWPRAFTLILEAWDQDNDTTAGGSELIERSVHSGMMNPGEAWRSLQHHGATAHFQYRVRVRCDEHYYGAACNKLCRPRDDFFGHYTCDAHGDKACVEGWMGASCNQAICKQGCDGVHGYCNVPGECRCQYGWQGALCGECIPYPGCVHGSCSEPWQCHCDTNWGGLLCDKDLNYCGTHSPCLNGGTCINPEPDEFECVCPEGWSGRNCEIAEHACLSGPCAPGATCVETPHGFECQCGPGWSGATCADNVDDCSPNPCGRGATCRDLVGGFECLCLPQWRGRTCQLDANECERSPCVNAHSCRNLIGGYYCDCLPGWTGHDCDTNIDDCVGQCRNGGSCTDLVNGYRCECRPGFSGPLCQVGPGGVVASGETGAAGGPSSPGGPEPCPSGACFHGGRCVSETGGTPRCDCPPGFAGDHCQNAVGVSTGGDPCSSAPCRNGGTCTATGTGFECSCGEDHEGADCSKLRDHCRMAPCQVIDSCTVAVASNTTAGGVRFVSSGVCGPHGRCASLPGGRFSCSCLQGFTGTYCHQRRTRDINDCQLNPCHNGGTCIDGVSAFQCVCPEGWEGDLCQTDINDCHPNPCHNGGRCRDLVNDFQCQCRNGWKGRTCHSRESQCDETACHNGGTCYDHGDSFVCHCPLGWEGSTCSVARNSSCASSPCQNGGTCVGGADSSSFTCVCRDGWEGPMCAHNTNDCNPHPCYNGGTCVDGDNWYRCECSPGFAGPDCRINIDECQSSPCSAGATCMDEINAFRCVCPLGRSGSLCQEAAHERPCFHHGRLRAHGSRWDDECNACECSGGLVNCTKVWCGDRPCSLRGGARCGSHQTCRPVGPRGCLAPPCADWGECWPPREPPRDACLPSDPPHSDARCSRITLYFNPAHMQPGLTVEQVCSELRFSPAMRDLSPARPVVLLCEAATPGPGQVTVTVSVGSVLSGSRGGPGPQGPGSLRDVTGQLLEAIQQLQVNGTALRALAEVKVEILDRAPREPGFLLPLLAVLIGVLWLACLLALGLLWLCRQRRAKEHKAFVSVLPAEVRSPVTIAPGGPGVDRATGVTAATATATTATATSNNQRLPLDRIKNLIARADPGATERGVGEHDHNHHDHRHDHNHDHHHHHDEEDEDEEKVALRPGACGLRPDVLAAVDRKSRLPAAATAVEYRASGPGVGPGGEGPGGPAASIVALQPKQPNRLPKRDNRVWGSQRAEDLV</sequence>
<dbReference type="PROSITE" id="PS00010">
    <property type="entry name" value="ASX_HYDROXYL"/>
    <property type="match status" value="8"/>
</dbReference>
<dbReference type="InterPro" id="IPR001881">
    <property type="entry name" value="EGF-like_Ca-bd_dom"/>
</dbReference>
<dbReference type="FunFam" id="2.10.25.10:FF:000061">
    <property type="entry name" value="Delta-like protein"/>
    <property type="match status" value="3"/>
</dbReference>
<dbReference type="Gene3D" id="2.10.25.10">
    <property type="entry name" value="Laminin"/>
    <property type="match status" value="14"/>
</dbReference>
<dbReference type="FunFam" id="2.10.25.10:FF:000004">
    <property type="entry name" value="Neurogenic locus notch 1"/>
    <property type="match status" value="1"/>
</dbReference>
<evidence type="ECO:0000256" key="3">
    <source>
        <dbReference type="ARBA" id="ARBA00022536"/>
    </source>
</evidence>
<dbReference type="PANTHER" id="PTHR24033:SF231">
    <property type="entry name" value="MULTIPLE EPIDERMAL GROWTH FACTOR-LIKE DOMAINS PROTEIN 8"/>
    <property type="match status" value="1"/>
</dbReference>
<keyword evidence="10 12" id="KW-1015">Disulfide bond</keyword>
<feature type="disulfide bond" evidence="12">
    <location>
        <begin position="779"/>
        <end position="788"/>
    </location>
</feature>
<dbReference type="Gene3D" id="2.10.25.140">
    <property type="match status" value="1"/>
</dbReference>
<feature type="disulfide bond" evidence="12">
    <location>
        <begin position="703"/>
        <end position="712"/>
    </location>
</feature>
<dbReference type="InterPro" id="IPR051830">
    <property type="entry name" value="NOTCH_homolog"/>
</dbReference>
<evidence type="ECO:0000259" key="19">
    <source>
        <dbReference type="PROSITE" id="PS51051"/>
    </source>
</evidence>
<feature type="region of interest" description="Disordered" evidence="15">
    <location>
        <begin position="1228"/>
        <end position="1265"/>
    </location>
</feature>
<feature type="disulfide bond" evidence="12">
    <location>
        <begin position="858"/>
        <end position="867"/>
    </location>
</feature>
<evidence type="ECO:0000256" key="16">
    <source>
        <dbReference type="SAM" id="Phobius"/>
    </source>
</evidence>
<dbReference type="InterPro" id="IPR001007">
    <property type="entry name" value="VWF_dom"/>
</dbReference>
<keyword evidence="6 14" id="KW-0677">Repeat</keyword>
<evidence type="ECO:0000256" key="1">
    <source>
        <dbReference type="ARBA" id="ARBA00004479"/>
    </source>
</evidence>
<dbReference type="FunFam" id="2.10.25.10:FF:000018">
    <property type="entry name" value="Delta-like 1"/>
    <property type="match status" value="1"/>
</dbReference>
<feature type="domain" description="EGF-like" evidence="18">
    <location>
        <begin position="352"/>
        <end position="388"/>
    </location>
</feature>
<comment type="subcellular location">
    <subcellularLocation>
        <location evidence="1 14">Membrane</location>
        <topology evidence="1 14">Single-pass type I membrane protein</topology>
    </subcellularLocation>
</comment>
<dbReference type="SUPFAM" id="SSF57184">
    <property type="entry name" value="Growth factor receptor domain"/>
    <property type="match status" value="1"/>
</dbReference>
<feature type="domain" description="EGF-like" evidence="18">
    <location>
        <begin position="792"/>
        <end position="830"/>
    </location>
</feature>
<feature type="disulfide bond" evidence="12">
    <location>
        <begin position="491"/>
        <end position="500"/>
    </location>
</feature>
<evidence type="ECO:0000256" key="11">
    <source>
        <dbReference type="ARBA" id="ARBA00023180"/>
    </source>
</evidence>
<dbReference type="FunFam" id="2.10.25.10:FF:000117">
    <property type="entry name" value="Delta-like protein"/>
    <property type="match status" value="1"/>
</dbReference>
<keyword evidence="9 14" id="KW-0472">Membrane</keyword>
<feature type="disulfide bond" evidence="12">
    <location>
        <begin position="340"/>
        <end position="349"/>
    </location>
</feature>
<dbReference type="GO" id="GO:0007219">
    <property type="term" value="P:Notch signaling pathway"/>
    <property type="evidence" value="ECO:0007669"/>
    <property type="project" value="UniProtKB-KW"/>
</dbReference>
<dbReference type="InterPro" id="IPR026219">
    <property type="entry name" value="Jagged/Serrate"/>
</dbReference>
<feature type="domain" description="EGF-like" evidence="18">
    <location>
        <begin position="715"/>
        <end position="751"/>
    </location>
</feature>